<feature type="compositionally biased region" description="Low complexity" evidence="1">
    <location>
        <begin position="13"/>
        <end position="25"/>
    </location>
</feature>
<evidence type="ECO:0000313" key="2">
    <source>
        <dbReference type="EMBL" id="KAJ5703846.1"/>
    </source>
</evidence>
<keyword evidence="3" id="KW-1185">Reference proteome</keyword>
<dbReference type="AlphaFoldDB" id="A0AAD6HB97"/>
<proteinExistence type="predicted"/>
<accession>A0AAD6HB97</accession>
<gene>
    <name evidence="2" type="ORF">N7493_010984</name>
</gene>
<comment type="caution">
    <text evidence="2">The sequence shown here is derived from an EMBL/GenBank/DDBJ whole genome shotgun (WGS) entry which is preliminary data.</text>
</comment>
<reference evidence="2" key="1">
    <citation type="journal article" date="2023" name="IMA Fungus">
        <title>Comparative genomic study of the Penicillium genus elucidates a diverse pangenome and 15 lateral gene transfer events.</title>
        <authorList>
            <person name="Petersen C."/>
            <person name="Sorensen T."/>
            <person name="Nielsen M.R."/>
            <person name="Sondergaard T.E."/>
            <person name="Sorensen J.L."/>
            <person name="Fitzpatrick D.A."/>
            <person name="Frisvad J.C."/>
            <person name="Nielsen K.L."/>
        </authorList>
    </citation>
    <scope>NUCLEOTIDE SEQUENCE</scope>
    <source>
        <strain evidence="2">IBT 17514</strain>
    </source>
</reference>
<feature type="region of interest" description="Disordered" evidence="1">
    <location>
        <begin position="1"/>
        <end position="25"/>
    </location>
</feature>
<evidence type="ECO:0000313" key="3">
    <source>
        <dbReference type="Proteomes" id="UP001215712"/>
    </source>
</evidence>
<protein>
    <submittedName>
        <fullName evidence="2">Uncharacterized protein</fullName>
    </submittedName>
</protein>
<sequence length="152" mass="16427">MWFAMKSSHLQPESNEVNSNSESTSDTFAMNASSEAIKLIELGLKTQSKHSSVPLSIISLFLSHVALWAIAKTAPLEIKALIPALVNPNALDKASWTRLRKVLDLVISGSESGNLSEAGLMLKQCANTLTKLGYWGASLNLAFLLRQLTEGS</sequence>
<reference evidence="2" key="2">
    <citation type="submission" date="2023-01" db="EMBL/GenBank/DDBJ databases">
        <authorList>
            <person name="Petersen C."/>
        </authorList>
    </citation>
    <scope>NUCLEOTIDE SEQUENCE</scope>
    <source>
        <strain evidence="2">IBT 17514</strain>
    </source>
</reference>
<dbReference type="EMBL" id="JAQJAN010000020">
    <property type="protein sequence ID" value="KAJ5703846.1"/>
    <property type="molecule type" value="Genomic_DNA"/>
</dbReference>
<organism evidence="2 3">
    <name type="scientific">Penicillium malachiteum</name>
    <dbReference type="NCBI Taxonomy" id="1324776"/>
    <lineage>
        <taxon>Eukaryota</taxon>
        <taxon>Fungi</taxon>
        <taxon>Dikarya</taxon>
        <taxon>Ascomycota</taxon>
        <taxon>Pezizomycotina</taxon>
        <taxon>Eurotiomycetes</taxon>
        <taxon>Eurotiomycetidae</taxon>
        <taxon>Eurotiales</taxon>
        <taxon>Aspergillaceae</taxon>
        <taxon>Penicillium</taxon>
    </lineage>
</organism>
<name>A0AAD6HB97_9EURO</name>
<dbReference type="Proteomes" id="UP001215712">
    <property type="component" value="Unassembled WGS sequence"/>
</dbReference>
<evidence type="ECO:0000256" key="1">
    <source>
        <dbReference type="SAM" id="MobiDB-lite"/>
    </source>
</evidence>